<dbReference type="SUPFAM" id="SSF52540">
    <property type="entry name" value="P-loop containing nucleoside triphosphate hydrolases"/>
    <property type="match status" value="1"/>
</dbReference>
<gene>
    <name evidence="3" type="ORF">IOD40_05250</name>
</gene>
<keyword evidence="1" id="KW-0812">Transmembrane</keyword>
<dbReference type="InterPro" id="IPR051162">
    <property type="entry name" value="T4SS_component"/>
</dbReference>
<feature type="transmembrane region" description="Helical" evidence="1">
    <location>
        <begin position="359"/>
        <end position="379"/>
    </location>
</feature>
<evidence type="ECO:0000313" key="4">
    <source>
        <dbReference type="Proteomes" id="UP000601789"/>
    </source>
</evidence>
<keyword evidence="4" id="KW-1185">Reference proteome</keyword>
<feature type="domain" description="Helicase HerA-like C-terminal" evidence="2">
    <location>
        <begin position="7"/>
        <end position="60"/>
    </location>
</feature>
<evidence type="ECO:0000259" key="2">
    <source>
        <dbReference type="Pfam" id="PF05872"/>
    </source>
</evidence>
<dbReference type="InterPro" id="IPR027417">
    <property type="entry name" value="P-loop_NTPase"/>
</dbReference>
<dbReference type="RefSeq" id="WP_198475023.1">
    <property type="nucleotide sequence ID" value="NZ_JADGMQ010000002.1"/>
</dbReference>
<sequence>MIKLNATAGIPAHYMNRHALVTGPTGTGKTVSIMRLIEALSQAGTPVIAPDVKGDLPPLGNSCPAQVLAPGAGLCVPLWAMGADLISRALELTEAQAGALEIAFSYAEETAAPLDTLGDLRDLLASLSAAPDMVAHIGYVTRASIGTIQRALLRIEKGGQAGIFGAPAFDIAAAMDSGLVSIIDASALYHSPRLYGAFMLWLLRELATRFPETGDLDKPRLALVIDESHCLFHEASPALLRSIEATARLIRSKGVALVFASQSPDDLPAVIRAQCATRIEHARAHGVGNCLFSTLDSSGNATAPRMIRPALPEAMRAPPPEQPAKPASPPPVIRQAMRAHKRAPPPSAAPQIADNMDSAGYAFLGIAGAALLALGYWLGAG</sequence>
<proteinExistence type="predicted"/>
<dbReference type="PANTHER" id="PTHR30121:SF6">
    <property type="entry name" value="SLR6007 PROTEIN"/>
    <property type="match status" value="1"/>
</dbReference>
<dbReference type="InterPro" id="IPR033186">
    <property type="entry name" value="HerA_C"/>
</dbReference>
<evidence type="ECO:0000313" key="3">
    <source>
        <dbReference type="EMBL" id="MBI1620070.1"/>
    </source>
</evidence>
<dbReference type="PANTHER" id="PTHR30121">
    <property type="entry name" value="UNCHARACTERIZED PROTEIN YJGR-RELATED"/>
    <property type="match status" value="1"/>
</dbReference>
<comment type="caution">
    <text evidence="3">The sequence shown here is derived from an EMBL/GenBank/DDBJ whole genome shotgun (WGS) entry which is preliminary data.</text>
</comment>
<accession>A0ABS0S9V1</accession>
<dbReference type="Proteomes" id="UP000601789">
    <property type="component" value="Unassembled WGS sequence"/>
</dbReference>
<keyword evidence="1" id="KW-0472">Membrane</keyword>
<reference evidence="3 4" key="1">
    <citation type="submission" date="2020-10" db="EMBL/GenBank/DDBJ databases">
        <title>Aquamicrobium zhengzhouensis sp. nov., a exopolysaccharide producing bacterium isolated from farmland soil.</title>
        <authorList>
            <person name="Wang X."/>
        </authorList>
    </citation>
    <scope>NUCLEOTIDE SEQUENCE [LARGE SCALE GENOMIC DNA]</scope>
    <source>
        <strain evidence="4">cd-1</strain>
    </source>
</reference>
<keyword evidence="1" id="KW-1133">Transmembrane helix</keyword>
<protein>
    <submittedName>
        <fullName evidence="3">DUF853 family protein</fullName>
    </submittedName>
</protein>
<dbReference type="Pfam" id="PF05872">
    <property type="entry name" value="HerA_C"/>
    <property type="match status" value="2"/>
</dbReference>
<dbReference type="EMBL" id="JADGMQ010000002">
    <property type="protein sequence ID" value="MBI1620070.1"/>
    <property type="molecule type" value="Genomic_DNA"/>
</dbReference>
<dbReference type="Gene3D" id="3.40.50.300">
    <property type="entry name" value="P-loop containing nucleotide triphosphate hydrolases"/>
    <property type="match status" value="2"/>
</dbReference>
<feature type="domain" description="Helicase HerA-like C-terminal" evidence="2">
    <location>
        <begin position="80"/>
        <end position="283"/>
    </location>
</feature>
<evidence type="ECO:0000256" key="1">
    <source>
        <dbReference type="SAM" id="Phobius"/>
    </source>
</evidence>
<name>A0ABS0S9V1_9HYPH</name>
<organism evidence="3 4">
    <name type="scientific">Aquamicrobium zhengzhouense</name>
    <dbReference type="NCBI Taxonomy" id="2781738"/>
    <lineage>
        <taxon>Bacteria</taxon>
        <taxon>Pseudomonadati</taxon>
        <taxon>Pseudomonadota</taxon>
        <taxon>Alphaproteobacteria</taxon>
        <taxon>Hyphomicrobiales</taxon>
        <taxon>Phyllobacteriaceae</taxon>
        <taxon>Aquamicrobium</taxon>
    </lineage>
</organism>